<dbReference type="AlphaFoldDB" id="A0A6L7FXV7"/>
<dbReference type="EMBL" id="WUMU01000001">
    <property type="protein sequence ID" value="MXN16252.1"/>
    <property type="molecule type" value="Genomic_DNA"/>
</dbReference>
<proteinExistence type="predicted"/>
<evidence type="ECO:0000313" key="3">
    <source>
        <dbReference type="Proteomes" id="UP000477911"/>
    </source>
</evidence>
<keyword evidence="3" id="KW-1185">Reference proteome</keyword>
<protein>
    <submittedName>
        <fullName evidence="2">Uncharacterized protein</fullName>
    </submittedName>
</protein>
<reference evidence="2 3" key="1">
    <citation type="submission" date="2019-12" db="EMBL/GenBank/DDBJ databases">
        <authorList>
            <person name="Li M."/>
        </authorList>
    </citation>
    <scope>NUCLEOTIDE SEQUENCE [LARGE SCALE GENOMIC DNA]</scope>
    <source>
        <strain evidence="2 3">GBMRC 2024</strain>
    </source>
</reference>
<organism evidence="2 3">
    <name type="scientific">Pseudooceanicola albus</name>
    <dbReference type="NCBI Taxonomy" id="2692189"/>
    <lineage>
        <taxon>Bacteria</taxon>
        <taxon>Pseudomonadati</taxon>
        <taxon>Pseudomonadota</taxon>
        <taxon>Alphaproteobacteria</taxon>
        <taxon>Rhodobacterales</taxon>
        <taxon>Paracoccaceae</taxon>
        <taxon>Pseudooceanicola</taxon>
    </lineage>
</organism>
<gene>
    <name evidence="2" type="ORF">GR170_00265</name>
</gene>
<keyword evidence="1" id="KW-0472">Membrane</keyword>
<evidence type="ECO:0000313" key="2">
    <source>
        <dbReference type="EMBL" id="MXN16252.1"/>
    </source>
</evidence>
<dbReference type="Proteomes" id="UP000477911">
    <property type="component" value="Unassembled WGS sequence"/>
</dbReference>
<sequence length="154" mass="17413">MTATLFTEGLCLLYVCLGLAGGIVLIRRRRMRALAHPDFDFWQFDSGDGGVTCIIAVRNTSTVAVDLLELRCSNRAVALQLREAMAHGRILLDQSICAAPPRPEDGARRNTSDFTRLEIKLRGARPGDRLRLFWAWQTRKARRQCETFALEWHG</sequence>
<evidence type="ECO:0000256" key="1">
    <source>
        <dbReference type="SAM" id="Phobius"/>
    </source>
</evidence>
<name>A0A6L7FXV7_9RHOB</name>
<keyword evidence="1" id="KW-0812">Transmembrane</keyword>
<dbReference type="RefSeq" id="WP_160890803.1">
    <property type="nucleotide sequence ID" value="NZ_WUMU01000001.1"/>
</dbReference>
<keyword evidence="1" id="KW-1133">Transmembrane helix</keyword>
<accession>A0A6L7FXV7</accession>
<comment type="caution">
    <text evidence="2">The sequence shown here is derived from an EMBL/GenBank/DDBJ whole genome shotgun (WGS) entry which is preliminary data.</text>
</comment>
<feature type="transmembrane region" description="Helical" evidence="1">
    <location>
        <begin position="6"/>
        <end position="26"/>
    </location>
</feature>